<protein>
    <submittedName>
        <fullName evidence="1">9-O-acetyl-N-acetylneuraminate esterase</fullName>
    </submittedName>
</protein>
<feature type="non-terminal residue" evidence="1">
    <location>
        <position position="1"/>
    </location>
</feature>
<reference evidence="1" key="1">
    <citation type="submission" date="2020-10" db="EMBL/GenBank/DDBJ databases">
        <authorList>
            <person name="Gilroy R."/>
        </authorList>
    </citation>
    <scope>NUCLEOTIDE SEQUENCE</scope>
    <source>
        <strain evidence="1">ChiSxjej1B13-7041</strain>
    </source>
</reference>
<evidence type="ECO:0000313" key="1">
    <source>
        <dbReference type="EMBL" id="HIR94090.1"/>
    </source>
</evidence>
<name>A0A9D1JGQ6_9FIRM</name>
<reference evidence="1" key="2">
    <citation type="journal article" date="2021" name="PeerJ">
        <title>Extensive microbial diversity within the chicken gut microbiome revealed by metagenomics and culture.</title>
        <authorList>
            <person name="Gilroy R."/>
            <person name="Ravi A."/>
            <person name="Getino M."/>
            <person name="Pursley I."/>
            <person name="Horton D.L."/>
            <person name="Alikhan N.F."/>
            <person name="Baker D."/>
            <person name="Gharbi K."/>
            <person name="Hall N."/>
            <person name="Watson M."/>
            <person name="Adriaenssens E.M."/>
            <person name="Foster-Nyarko E."/>
            <person name="Jarju S."/>
            <person name="Secka A."/>
            <person name="Antonio M."/>
            <person name="Oren A."/>
            <person name="Chaudhuri R.R."/>
            <person name="La Ragione R."/>
            <person name="Hildebrand F."/>
            <person name="Pallen M.J."/>
        </authorList>
    </citation>
    <scope>NUCLEOTIDE SEQUENCE</scope>
    <source>
        <strain evidence="1">ChiSxjej1B13-7041</strain>
    </source>
</reference>
<comment type="caution">
    <text evidence="1">The sequence shown here is derived from an EMBL/GenBank/DDBJ whole genome shotgun (WGS) entry which is preliminary data.</text>
</comment>
<gene>
    <name evidence="1" type="ORF">IAB98_11795</name>
</gene>
<organism evidence="1 2">
    <name type="scientific">Candidatus Egerieimonas intestinavium</name>
    <dbReference type="NCBI Taxonomy" id="2840777"/>
    <lineage>
        <taxon>Bacteria</taxon>
        <taxon>Bacillati</taxon>
        <taxon>Bacillota</taxon>
        <taxon>Clostridia</taxon>
        <taxon>Lachnospirales</taxon>
        <taxon>Lachnospiraceae</taxon>
        <taxon>Lachnospiraceae incertae sedis</taxon>
        <taxon>Candidatus Egerieimonas</taxon>
    </lineage>
</organism>
<dbReference type="AlphaFoldDB" id="A0A9D1JGQ6"/>
<evidence type="ECO:0000313" key="2">
    <source>
        <dbReference type="Proteomes" id="UP000886841"/>
    </source>
</evidence>
<sequence length="113" mass="13532">RKETFLEEEGRRYFLLYLRPIINGTGNYYIEARTRSLGRTDIVVDYRGEQFVIETKIWRGNEYHLRGEQQLAEYLEDYGLRTGYLLSFNFNQKKEIGVREMEVEGKRIIEALV</sequence>
<accession>A0A9D1JGQ6</accession>
<dbReference type="Proteomes" id="UP000886841">
    <property type="component" value="Unassembled WGS sequence"/>
</dbReference>
<dbReference type="EMBL" id="DVHU01000105">
    <property type="protein sequence ID" value="HIR94090.1"/>
    <property type="molecule type" value="Genomic_DNA"/>
</dbReference>
<proteinExistence type="predicted"/>